<comment type="caution">
    <text evidence="5">The sequence shown here is derived from an EMBL/GenBank/DDBJ whole genome shotgun (WGS) entry which is preliminary data.</text>
</comment>
<dbReference type="InterPro" id="IPR023214">
    <property type="entry name" value="HAD_sf"/>
</dbReference>
<dbReference type="PANTHER" id="PTHR43434">
    <property type="entry name" value="PHOSPHOGLYCOLATE PHOSPHATASE"/>
    <property type="match status" value="1"/>
</dbReference>
<organism evidence="5 6">
    <name type="scientific">Kaistia terrae</name>
    <dbReference type="NCBI Taxonomy" id="537017"/>
    <lineage>
        <taxon>Bacteria</taxon>
        <taxon>Pseudomonadati</taxon>
        <taxon>Pseudomonadota</taxon>
        <taxon>Alphaproteobacteria</taxon>
        <taxon>Hyphomicrobiales</taxon>
        <taxon>Kaistiaceae</taxon>
        <taxon>Kaistia</taxon>
    </lineage>
</organism>
<dbReference type="Gene3D" id="3.40.50.1000">
    <property type="entry name" value="HAD superfamily/HAD-like"/>
    <property type="match status" value="1"/>
</dbReference>
<dbReference type="EC" id="3.1.3.18" evidence="4"/>
<evidence type="ECO:0000256" key="3">
    <source>
        <dbReference type="ARBA" id="ARBA00006171"/>
    </source>
</evidence>
<dbReference type="RefSeq" id="WP_266342619.1">
    <property type="nucleotide sequence ID" value="NZ_JAPKNH010000002.1"/>
</dbReference>
<evidence type="ECO:0000313" key="5">
    <source>
        <dbReference type="EMBL" id="MFC5514589.1"/>
    </source>
</evidence>
<dbReference type="SUPFAM" id="SSF56784">
    <property type="entry name" value="HAD-like"/>
    <property type="match status" value="1"/>
</dbReference>
<accession>A0ABW0PPN7</accession>
<dbReference type="PANTHER" id="PTHR43434:SF1">
    <property type="entry name" value="PHOSPHOGLYCOLATE PHOSPHATASE"/>
    <property type="match status" value="1"/>
</dbReference>
<comment type="similarity">
    <text evidence="3">Belongs to the HAD-like hydrolase superfamily. CbbY/CbbZ/Gph/YieH family.</text>
</comment>
<dbReference type="Pfam" id="PF13419">
    <property type="entry name" value="HAD_2"/>
    <property type="match status" value="1"/>
</dbReference>
<dbReference type="SFLD" id="SFLDS00003">
    <property type="entry name" value="Haloacid_Dehalogenase"/>
    <property type="match status" value="1"/>
</dbReference>
<dbReference type="SFLD" id="SFLDG01129">
    <property type="entry name" value="C1.5:_HAD__Beta-PGM__Phosphata"/>
    <property type="match status" value="1"/>
</dbReference>
<name>A0ABW0PPN7_9HYPH</name>
<dbReference type="InterPro" id="IPR050155">
    <property type="entry name" value="HAD-like_hydrolase_sf"/>
</dbReference>
<dbReference type="Proteomes" id="UP001596150">
    <property type="component" value="Unassembled WGS sequence"/>
</dbReference>
<dbReference type="InterPro" id="IPR036412">
    <property type="entry name" value="HAD-like_sf"/>
</dbReference>
<dbReference type="PRINTS" id="PR00413">
    <property type="entry name" value="HADHALOGNASE"/>
</dbReference>
<evidence type="ECO:0000256" key="1">
    <source>
        <dbReference type="ARBA" id="ARBA00000830"/>
    </source>
</evidence>
<dbReference type="Gene3D" id="1.10.150.240">
    <property type="entry name" value="Putative phosphatase, domain 2"/>
    <property type="match status" value="1"/>
</dbReference>
<evidence type="ECO:0000313" key="6">
    <source>
        <dbReference type="Proteomes" id="UP001596150"/>
    </source>
</evidence>
<dbReference type="GO" id="GO:0016787">
    <property type="term" value="F:hydrolase activity"/>
    <property type="evidence" value="ECO:0007669"/>
    <property type="project" value="UniProtKB-KW"/>
</dbReference>
<dbReference type="NCBIfam" id="TIGR01549">
    <property type="entry name" value="HAD-SF-IA-v1"/>
    <property type="match status" value="1"/>
</dbReference>
<evidence type="ECO:0000256" key="2">
    <source>
        <dbReference type="ARBA" id="ARBA00004818"/>
    </source>
</evidence>
<reference evidence="6" key="1">
    <citation type="journal article" date="2019" name="Int. J. Syst. Evol. Microbiol.">
        <title>The Global Catalogue of Microorganisms (GCM) 10K type strain sequencing project: providing services to taxonomists for standard genome sequencing and annotation.</title>
        <authorList>
            <consortium name="The Broad Institute Genomics Platform"/>
            <consortium name="The Broad Institute Genome Sequencing Center for Infectious Disease"/>
            <person name="Wu L."/>
            <person name="Ma J."/>
        </authorList>
    </citation>
    <scope>NUCLEOTIDE SEQUENCE [LARGE SCALE GENOMIC DNA]</scope>
    <source>
        <strain evidence="6">KACC 12633</strain>
    </source>
</reference>
<keyword evidence="6" id="KW-1185">Reference proteome</keyword>
<evidence type="ECO:0000256" key="4">
    <source>
        <dbReference type="ARBA" id="ARBA00013078"/>
    </source>
</evidence>
<comment type="pathway">
    <text evidence="2">Organic acid metabolism; glycolate biosynthesis; glycolate from 2-phosphoglycolate: step 1/1.</text>
</comment>
<dbReference type="InterPro" id="IPR041492">
    <property type="entry name" value="HAD_2"/>
</dbReference>
<sequence length="239" mass="25833">MRDEAGMGDREIDMTKKPAAFGALIFDLDGTLIDSAPDIAAAVNAYLRSRGWPEQETEFVERFIGNGPRRLLLDMLVELGLPSDDETIAAAHAAYLAHYGEAPARLTKFYSHVREDLTALKQAGFRLGICTNKPHALTLRVLDLLGIAPLFDAVLGADAVPACKPDPGHLLAVAKLMQLADGEWAYVGDTTVDQATAIAADAPFFVVPWGGGKLVPTKPEQRLTRLLDLLAYRPVQQAS</sequence>
<keyword evidence="5" id="KW-0378">Hydrolase</keyword>
<dbReference type="InterPro" id="IPR006439">
    <property type="entry name" value="HAD-SF_hydro_IA"/>
</dbReference>
<dbReference type="InterPro" id="IPR023198">
    <property type="entry name" value="PGP-like_dom2"/>
</dbReference>
<proteinExistence type="inferred from homology"/>
<dbReference type="EMBL" id="JBHSML010000002">
    <property type="protein sequence ID" value="MFC5514589.1"/>
    <property type="molecule type" value="Genomic_DNA"/>
</dbReference>
<comment type="catalytic activity">
    <reaction evidence="1">
        <text>2-phosphoglycolate + H2O = glycolate + phosphate</text>
        <dbReference type="Rhea" id="RHEA:14369"/>
        <dbReference type="ChEBI" id="CHEBI:15377"/>
        <dbReference type="ChEBI" id="CHEBI:29805"/>
        <dbReference type="ChEBI" id="CHEBI:43474"/>
        <dbReference type="ChEBI" id="CHEBI:58033"/>
        <dbReference type="EC" id="3.1.3.18"/>
    </reaction>
</comment>
<protein>
    <recommendedName>
        <fullName evidence="4">phosphoglycolate phosphatase</fullName>
        <ecNumber evidence="4">3.1.3.18</ecNumber>
    </recommendedName>
</protein>
<gene>
    <name evidence="5" type="ORF">ACFPP9_02310</name>
</gene>